<dbReference type="AlphaFoldDB" id="A0A6G5QGW9"/>
<feature type="domain" description="Flagellin C-terminal" evidence="5">
    <location>
        <begin position="682"/>
        <end position="764"/>
    </location>
</feature>
<dbReference type="PANTHER" id="PTHR42792:SF1">
    <property type="entry name" value="FLAGELLAR HOOK-ASSOCIATED PROTEIN 3"/>
    <property type="match status" value="1"/>
</dbReference>
<dbReference type="InterPro" id="IPR001492">
    <property type="entry name" value="Flagellin"/>
</dbReference>
<dbReference type="Proteomes" id="UP000503264">
    <property type="component" value="Chromosome"/>
</dbReference>
<dbReference type="GO" id="GO:0005576">
    <property type="term" value="C:extracellular region"/>
    <property type="evidence" value="ECO:0007669"/>
    <property type="project" value="UniProtKB-SubCell"/>
</dbReference>
<keyword evidence="7" id="KW-1185">Reference proteome</keyword>
<dbReference type="InterPro" id="IPR001029">
    <property type="entry name" value="Flagellin_N"/>
</dbReference>
<gene>
    <name evidence="6" type="primary">flgL</name>
    <name evidence="6" type="ORF">CMUC_1181</name>
</gene>
<keyword evidence="6" id="KW-0969">Cilium</keyword>
<dbReference type="InterPro" id="IPR046358">
    <property type="entry name" value="Flagellin_C"/>
</dbReference>
<reference evidence="6 7" key="1">
    <citation type="submission" date="2016-07" db="EMBL/GenBank/DDBJ databases">
        <title>Comparative genomics of the Campylobacter concisus group.</title>
        <authorList>
            <person name="Miller W.G."/>
            <person name="Yee E."/>
            <person name="Chapman M.H."/>
            <person name="Huynh S."/>
            <person name="Bono J.L."/>
            <person name="On S.L.W."/>
            <person name="StLeger J."/>
            <person name="Foster G."/>
            <person name="Parker C.T."/>
        </authorList>
    </citation>
    <scope>NUCLEOTIDE SEQUENCE [LARGE SCALE GENOMIC DNA]</scope>
    <source>
        <strain evidence="6 7">CCUG 21559</strain>
    </source>
</reference>
<dbReference type="EMBL" id="CP012542">
    <property type="protein sequence ID" value="QCD44953.1"/>
    <property type="molecule type" value="Genomic_DNA"/>
</dbReference>
<keyword evidence="2 3" id="KW-0975">Bacterial flagellum</keyword>
<keyword evidence="6" id="KW-0966">Cell projection</keyword>
<evidence type="ECO:0000313" key="7">
    <source>
        <dbReference type="Proteomes" id="UP000503264"/>
    </source>
</evidence>
<feature type="domain" description="Flagellin N-terminal" evidence="4">
    <location>
        <begin position="7"/>
        <end position="138"/>
    </location>
</feature>
<evidence type="ECO:0000256" key="3">
    <source>
        <dbReference type="RuleBase" id="RU362073"/>
    </source>
</evidence>
<evidence type="ECO:0000256" key="1">
    <source>
        <dbReference type="ARBA" id="ARBA00005709"/>
    </source>
</evidence>
<accession>A0A6G5QGW9</accession>
<evidence type="ECO:0000313" key="6">
    <source>
        <dbReference type="EMBL" id="QCD44953.1"/>
    </source>
</evidence>
<dbReference type="GO" id="GO:0005198">
    <property type="term" value="F:structural molecule activity"/>
    <property type="evidence" value="ECO:0007669"/>
    <property type="project" value="UniProtKB-UniRule"/>
</dbReference>
<dbReference type="SUPFAM" id="SSF64518">
    <property type="entry name" value="Phase 1 flagellin"/>
    <property type="match status" value="2"/>
</dbReference>
<name>A0A6G5QGW9_9BACT</name>
<dbReference type="Pfam" id="PF00700">
    <property type="entry name" value="Flagellin_C"/>
    <property type="match status" value="1"/>
</dbReference>
<proteinExistence type="inferred from homology"/>
<sequence>MRITNKSQHNQTISNYQRGMQSINKVREQISSGLKIQNSYENASVYNDGMRLDYEITTFKQVEDVTSKTQNFSKNSDKSLAEFSKQLENFKVKLVQAASDVHSRTSLEAIANDLQGIKDHLVNIANTSINGQFLFSGSAVSTKPISADGKYNGNGDHMTAVGGSQIEIPYNVPGRDIFLGRDNDYNKTLTTNVKLSDQTRPDVKENPKYLNEESKIRNLVGLNYVLEPNTINHDYDFLDNSDVKFPNTYFYLQGRRPDGTSFTSKFNLTSDASMRSLLDKIGLEFGNTATSKIVDVSMSKDGQIVVKDLTKGNHVIDFSLVGATEVSQNKAALPATVANANPPSSVADLATLEASAKANPPRVTIVDFTKNKYLDQNGQRVDSFDYDRLRFEKKDNTLTGNISQIAKKSGNFATDSTRLSEVAGTKTTYDKITYPKDIDPRSRELFKIDNQTIKMQVKSITGVTYDIDVKMGTQGGTNTPVQFTFTQTPLGGAATPARTISVYKSDEFGEYRTQANDFSYRQLMDIVAMAASDNMPNGMVTEPANVDDQSAASVALRHGNYEKYKEAVDKSKGAIEINLDHQGRIVLTDKTRAVTEVEFSMFDATEGGKFYGDSTGTTAANSQGKGSVFSFMENNAIAIDQPSIDIFADLQKMIEAVRNGGSQRADSESIDPRNTGLQGGIERIDHIMDHINKEKVKIGSYSNLLKDTNERASIMRVNISSVKSEIMDADLGEAYLSLTQRMMSYQAMLQSTAKINQLSLLNYL</sequence>
<evidence type="ECO:0000259" key="5">
    <source>
        <dbReference type="Pfam" id="PF00700"/>
    </source>
</evidence>
<comment type="function">
    <text evidence="3">Flagellin is the subunit protein which polymerizes to form the filaments of bacterial flagella.</text>
</comment>
<evidence type="ECO:0000256" key="2">
    <source>
        <dbReference type="ARBA" id="ARBA00023143"/>
    </source>
</evidence>
<protein>
    <recommendedName>
        <fullName evidence="3">Flagellin</fullName>
    </recommendedName>
</protein>
<dbReference type="PANTHER" id="PTHR42792">
    <property type="entry name" value="FLAGELLIN"/>
    <property type="match status" value="1"/>
</dbReference>
<comment type="subcellular location">
    <subcellularLocation>
        <location evidence="3">Secreted</location>
    </subcellularLocation>
    <subcellularLocation>
        <location evidence="3">Bacterial flagellum</location>
    </subcellularLocation>
</comment>
<dbReference type="Pfam" id="PF00669">
    <property type="entry name" value="Flagellin_N"/>
    <property type="match status" value="1"/>
</dbReference>
<dbReference type="Gene3D" id="1.20.1330.10">
    <property type="entry name" value="f41 fragment of flagellin, N-terminal domain"/>
    <property type="match status" value="2"/>
</dbReference>
<evidence type="ECO:0000259" key="4">
    <source>
        <dbReference type="Pfam" id="PF00669"/>
    </source>
</evidence>
<dbReference type="GO" id="GO:0009288">
    <property type="term" value="C:bacterial-type flagellum"/>
    <property type="evidence" value="ECO:0007669"/>
    <property type="project" value="UniProtKB-SubCell"/>
</dbReference>
<organism evidence="6 7">
    <name type="scientific">Campylobacter mucosalis CCUG 21559</name>
    <dbReference type="NCBI Taxonomy" id="1032067"/>
    <lineage>
        <taxon>Bacteria</taxon>
        <taxon>Pseudomonadati</taxon>
        <taxon>Campylobacterota</taxon>
        <taxon>Epsilonproteobacteria</taxon>
        <taxon>Campylobacterales</taxon>
        <taxon>Campylobacteraceae</taxon>
        <taxon>Campylobacter</taxon>
    </lineage>
</organism>
<dbReference type="RefSeq" id="WP_171993870.1">
    <property type="nucleotide sequence ID" value="NZ_CP012542.1"/>
</dbReference>
<keyword evidence="6" id="KW-0282">Flagellum</keyword>
<comment type="similarity">
    <text evidence="1 3">Belongs to the bacterial flagellin family.</text>
</comment>
<keyword evidence="3" id="KW-0964">Secreted</keyword>